<keyword evidence="1" id="KW-1133">Transmembrane helix</keyword>
<comment type="caution">
    <text evidence="2">The sequence shown here is derived from an EMBL/GenBank/DDBJ whole genome shotgun (WGS) entry which is preliminary data.</text>
</comment>
<evidence type="ECO:0008006" key="4">
    <source>
        <dbReference type="Google" id="ProtNLM"/>
    </source>
</evidence>
<proteinExistence type="predicted"/>
<evidence type="ECO:0000256" key="1">
    <source>
        <dbReference type="SAM" id="Phobius"/>
    </source>
</evidence>
<keyword evidence="1" id="KW-0812">Transmembrane</keyword>
<evidence type="ECO:0000313" key="2">
    <source>
        <dbReference type="EMBL" id="CAD8207835.1"/>
    </source>
</evidence>
<reference evidence="2" key="1">
    <citation type="submission" date="2021-01" db="EMBL/GenBank/DDBJ databases">
        <authorList>
            <consortium name="Genoscope - CEA"/>
            <person name="William W."/>
        </authorList>
    </citation>
    <scope>NUCLEOTIDE SEQUENCE</scope>
</reference>
<protein>
    <recommendedName>
        <fullName evidence="4">Transmembrane protein</fullName>
    </recommendedName>
</protein>
<keyword evidence="3" id="KW-1185">Reference proteome</keyword>
<sequence>MIKKDQQQSLLFFSFGSNKFFLQMLISTYSLILILQLALHDSRVSFELSKILHFQIKLFRIKYLQNHYYYNIIIGFILGSCLVINIRSYARVVTDQFAYIFGILLY</sequence>
<feature type="transmembrane region" description="Helical" evidence="1">
    <location>
        <begin position="20"/>
        <end position="39"/>
    </location>
</feature>
<dbReference type="EMBL" id="CAJJDO010000148">
    <property type="protein sequence ID" value="CAD8207835.1"/>
    <property type="molecule type" value="Genomic_DNA"/>
</dbReference>
<keyword evidence="1" id="KW-0472">Membrane</keyword>
<feature type="transmembrane region" description="Helical" evidence="1">
    <location>
        <begin position="68"/>
        <end position="86"/>
    </location>
</feature>
<accession>A0A8S1Y2Q8</accession>
<evidence type="ECO:0000313" key="3">
    <source>
        <dbReference type="Proteomes" id="UP000689195"/>
    </source>
</evidence>
<name>A0A8S1Y2Q8_9CILI</name>
<dbReference type="AlphaFoldDB" id="A0A8S1Y2Q8"/>
<gene>
    <name evidence="2" type="ORF">PPENT_87.1.T1480144</name>
</gene>
<organism evidence="2 3">
    <name type="scientific">Paramecium pentaurelia</name>
    <dbReference type="NCBI Taxonomy" id="43138"/>
    <lineage>
        <taxon>Eukaryota</taxon>
        <taxon>Sar</taxon>
        <taxon>Alveolata</taxon>
        <taxon>Ciliophora</taxon>
        <taxon>Intramacronucleata</taxon>
        <taxon>Oligohymenophorea</taxon>
        <taxon>Peniculida</taxon>
        <taxon>Parameciidae</taxon>
        <taxon>Paramecium</taxon>
    </lineage>
</organism>
<dbReference type="Proteomes" id="UP000689195">
    <property type="component" value="Unassembled WGS sequence"/>
</dbReference>